<dbReference type="EMBL" id="JAWDGP010002817">
    <property type="protein sequence ID" value="KAK3779707.1"/>
    <property type="molecule type" value="Genomic_DNA"/>
</dbReference>
<dbReference type="InterPro" id="IPR015915">
    <property type="entry name" value="Kelch-typ_b-propeller"/>
</dbReference>
<dbReference type="Pfam" id="PF24681">
    <property type="entry name" value="Kelch_KLHDC2_KLHL20_DRC7"/>
    <property type="match status" value="1"/>
</dbReference>
<dbReference type="GO" id="GO:0032874">
    <property type="term" value="P:positive regulation of stress-activated MAPK cascade"/>
    <property type="evidence" value="ECO:0007669"/>
    <property type="project" value="TreeGrafter"/>
</dbReference>
<evidence type="ECO:0000313" key="3">
    <source>
        <dbReference type="EMBL" id="KAK3779707.1"/>
    </source>
</evidence>
<dbReference type="Gene3D" id="2.120.10.80">
    <property type="entry name" value="Kelch-type beta propeller"/>
    <property type="match status" value="2"/>
</dbReference>
<dbReference type="PANTHER" id="PTHR46428">
    <property type="entry name" value="KELCH DOMAIN-CONTAINING PROTEIN 10"/>
    <property type="match status" value="1"/>
</dbReference>
<reference evidence="3" key="1">
    <citation type="journal article" date="2023" name="G3 (Bethesda)">
        <title>A reference genome for the long-term kleptoplast-retaining sea slug Elysia crispata morphotype clarki.</title>
        <authorList>
            <person name="Eastman K.E."/>
            <person name="Pendleton A.L."/>
            <person name="Shaikh M.A."/>
            <person name="Suttiyut T."/>
            <person name="Ogas R."/>
            <person name="Tomko P."/>
            <person name="Gavelis G."/>
            <person name="Widhalm J.R."/>
            <person name="Wisecaver J.H."/>
        </authorList>
    </citation>
    <scope>NUCLEOTIDE SEQUENCE</scope>
    <source>
        <strain evidence="3">ECLA1</strain>
    </source>
</reference>
<keyword evidence="2" id="KW-0677">Repeat</keyword>
<dbReference type="PANTHER" id="PTHR46428:SF1">
    <property type="entry name" value="KELCH DOMAIN-CONTAINING PROTEIN 10"/>
    <property type="match status" value="1"/>
</dbReference>
<dbReference type="InterPro" id="IPR052125">
    <property type="entry name" value="KLHDC10"/>
</dbReference>
<organism evidence="3 4">
    <name type="scientific">Elysia crispata</name>
    <name type="common">lettuce slug</name>
    <dbReference type="NCBI Taxonomy" id="231223"/>
    <lineage>
        <taxon>Eukaryota</taxon>
        <taxon>Metazoa</taxon>
        <taxon>Spiralia</taxon>
        <taxon>Lophotrochozoa</taxon>
        <taxon>Mollusca</taxon>
        <taxon>Gastropoda</taxon>
        <taxon>Heterobranchia</taxon>
        <taxon>Euthyneura</taxon>
        <taxon>Panpulmonata</taxon>
        <taxon>Sacoglossa</taxon>
        <taxon>Placobranchoidea</taxon>
        <taxon>Plakobranchidae</taxon>
        <taxon>Elysia</taxon>
    </lineage>
</organism>
<gene>
    <name evidence="3" type="ORF">RRG08_013662</name>
</gene>
<dbReference type="AlphaFoldDB" id="A0AAE1A2G3"/>
<comment type="caution">
    <text evidence="3">The sequence shown here is derived from an EMBL/GenBank/DDBJ whole genome shotgun (WGS) entry which is preliminary data.</text>
</comment>
<evidence type="ECO:0000256" key="1">
    <source>
        <dbReference type="ARBA" id="ARBA00022441"/>
    </source>
</evidence>
<evidence type="ECO:0000256" key="2">
    <source>
        <dbReference type="ARBA" id="ARBA00022737"/>
    </source>
</evidence>
<name>A0AAE1A2G3_9GAST</name>
<protein>
    <recommendedName>
        <fullName evidence="5">Kelch repeat-containing protein</fullName>
    </recommendedName>
</protein>
<sequence length="350" mass="39509">MDHIPKLWRFNISSRQWQVLDDFTSVPPTIASHTIAKIGRWLFLFGGTSIPFGETPTSAVYRYDLQSSNDPLAADNIDVKEDEVALRRASGNRWHLVPVVGDIPDERYGHTMTMSFPDVYIVGGTSGYIYNAEVFHLDLRHAIGRWTKLSSDSDPKQPVGRYRHETALKEQLLYVFGGGTDRDAFSLIDVHTFNIVTREWGTVKTIADPQHGHPASRKCHSCSQFKNDVYLVGGLSGTSATNQVTLFDDIWKFSLLEGTWTKFSTTLTVPLYFHSADICEKTGSIWIFGGVTNGTIMSMRTNRLMRLQVKVGSLLELAWTVICDQLCNNWNKVDLNELGIPFFLQTRLQP</sequence>
<accession>A0AAE1A2G3</accession>
<keyword evidence="4" id="KW-1185">Reference proteome</keyword>
<evidence type="ECO:0000313" key="4">
    <source>
        <dbReference type="Proteomes" id="UP001283361"/>
    </source>
</evidence>
<evidence type="ECO:0008006" key="5">
    <source>
        <dbReference type="Google" id="ProtNLM"/>
    </source>
</evidence>
<proteinExistence type="predicted"/>
<dbReference type="Proteomes" id="UP001283361">
    <property type="component" value="Unassembled WGS sequence"/>
</dbReference>
<dbReference type="SUPFAM" id="SSF117281">
    <property type="entry name" value="Kelch motif"/>
    <property type="match status" value="2"/>
</dbReference>
<keyword evidence="1" id="KW-0880">Kelch repeat</keyword>